<protein>
    <submittedName>
        <fullName evidence="9">3'-5' exoribonuclease 1-like</fullName>
    </submittedName>
</protein>
<keyword evidence="5" id="KW-0269">Exonuclease</keyword>
<evidence type="ECO:0000313" key="9">
    <source>
        <dbReference type="EMBL" id="KAG7172300.1"/>
    </source>
</evidence>
<dbReference type="InterPro" id="IPR047201">
    <property type="entry name" value="ERI-1_3'hExo-like"/>
</dbReference>
<dbReference type="InterPro" id="IPR013520">
    <property type="entry name" value="Ribonucl_H"/>
</dbReference>
<dbReference type="OrthoDB" id="448399at2759"/>
<dbReference type="Pfam" id="PF02037">
    <property type="entry name" value="SAP"/>
    <property type="match status" value="1"/>
</dbReference>
<dbReference type="PANTHER" id="PTHR23044:SF61">
    <property type="entry name" value="3'-5' EXORIBONUCLEASE 1-RELATED"/>
    <property type="match status" value="1"/>
</dbReference>
<dbReference type="AlphaFoldDB" id="A0A8J5N2Z4"/>
<feature type="region of interest" description="Disordered" evidence="7">
    <location>
        <begin position="1"/>
        <end position="113"/>
    </location>
</feature>
<accession>A0A8J5N2Z4</accession>
<feature type="compositionally biased region" description="Basic and acidic residues" evidence="7">
    <location>
        <begin position="26"/>
        <end position="44"/>
    </location>
</feature>
<dbReference type="InterPro" id="IPR051274">
    <property type="entry name" value="3-5_Exoribonuclease"/>
</dbReference>
<dbReference type="GO" id="GO:0031047">
    <property type="term" value="P:regulatory ncRNA-mediated gene silencing"/>
    <property type="evidence" value="ECO:0007669"/>
    <property type="project" value="UniProtKB-KW"/>
</dbReference>
<evidence type="ECO:0000256" key="5">
    <source>
        <dbReference type="ARBA" id="ARBA00022839"/>
    </source>
</evidence>
<comment type="caution">
    <text evidence="9">The sequence shown here is derived from an EMBL/GenBank/DDBJ whole genome shotgun (WGS) entry which is preliminary data.</text>
</comment>
<dbReference type="SMART" id="SM00513">
    <property type="entry name" value="SAP"/>
    <property type="match status" value="1"/>
</dbReference>
<evidence type="ECO:0000256" key="4">
    <source>
        <dbReference type="ARBA" id="ARBA00022801"/>
    </source>
</evidence>
<evidence type="ECO:0000256" key="1">
    <source>
        <dbReference type="ARBA" id="ARBA00004496"/>
    </source>
</evidence>
<dbReference type="PANTHER" id="PTHR23044">
    <property type="entry name" value="3'-5' EXONUCLEASE ERI1-RELATED"/>
    <property type="match status" value="1"/>
</dbReference>
<dbReference type="SMART" id="SM00479">
    <property type="entry name" value="EXOIII"/>
    <property type="match status" value="1"/>
</dbReference>
<dbReference type="InterPro" id="IPR003034">
    <property type="entry name" value="SAP_dom"/>
</dbReference>
<dbReference type="Proteomes" id="UP000747542">
    <property type="component" value="Unassembled WGS sequence"/>
</dbReference>
<evidence type="ECO:0000256" key="6">
    <source>
        <dbReference type="ARBA" id="ARBA00023158"/>
    </source>
</evidence>
<dbReference type="GO" id="GO:0000175">
    <property type="term" value="F:3'-5'-RNA exonuclease activity"/>
    <property type="evidence" value="ECO:0007669"/>
    <property type="project" value="InterPro"/>
</dbReference>
<name>A0A8J5N2Z4_HOMAM</name>
<gene>
    <name evidence="9" type="primary">Eri1-L</name>
    <name evidence="9" type="ORF">Hamer_G009661</name>
</gene>
<sequence length="475" mass="54677">MSGESGAVGGMPSPVWSEPDVTVDDSQPRDREPEGHDQDHKPATEESIFLSENIESSSELNVTPDSQPEETDPLCCSDQGATQPMDKFQDDASSVENKENEASGSTDKNTSKDFNPIYRELSMINGEINRLRKNQLKMWLRSFKLDTNGRKDVLQKRLKTHYRLKRLKEENIVDPILIQQRYYDYYVVIDFEATCDDINPHNFRHEIIEFPGVLVCTKRCKIIDVFHSYVRPEVNPRLTSFCTSLTGITQDKVNFAPMFPEVLQKFEEWLDKHKLTTKPEKIKFAIVTDGPWDMGRFLFQQCLMSNVPYPSWAVKWINIRKNYSNFYSTKRLCLKDMLEKLGLRFVGQPHCGLDDSRNIARVAMKLLKDGANMRVNERIHLRKDGTYNPKERVVHNISRHNFNGMRKKLLVTDKGNEEKCNNGEGESGGGDDSFDNKGDEDSGTDPEDDKPWVNLQDMEEFPDLMSKPFEVLSLK</sequence>
<evidence type="ECO:0000256" key="2">
    <source>
        <dbReference type="ARBA" id="ARBA00022490"/>
    </source>
</evidence>
<evidence type="ECO:0000313" key="10">
    <source>
        <dbReference type="Proteomes" id="UP000747542"/>
    </source>
</evidence>
<keyword evidence="4" id="KW-0378">Hydrolase</keyword>
<feature type="compositionally biased region" description="Low complexity" evidence="7">
    <location>
        <begin position="45"/>
        <end position="61"/>
    </location>
</feature>
<dbReference type="PROSITE" id="PS50800">
    <property type="entry name" value="SAP"/>
    <property type="match status" value="1"/>
</dbReference>
<proteinExistence type="predicted"/>
<dbReference type="CDD" id="cd06133">
    <property type="entry name" value="ERI-1_3'hExo_like"/>
    <property type="match status" value="1"/>
</dbReference>
<feature type="domain" description="SAP" evidence="8">
    <location>
        <begin position="128"/>
        <end position="162"/>
    </location>
</feature>
<dbReference type="EMBL" id="JAHLQT010011563">
    <property type="protein sequence ID" value="KAG7172300.1"/>
    <property type="molecule type" value="Genomic_DNA"/>
</dbReference>
<keyword evidence="6" id="KW-0943">RNA-mediated gene silencing</keyword>
<keyword evidence="10" id="KW-1185">Reference proteome</keyword>
<keyword evidence="2" id="KW-0963">Cytoplasm</keyword>
<dbReference type="Pfam" id="PF00929">
    <property type="entry name" value="RNase_T"/>
    <property type="match status" value="1"/>
</dbReference>
<evidence type="ECO:0000259" key="8">
    <source>
        <dbReference type="PROSITE" id="PS50800"/>
    </source>
</evidence>
<evidence type="ECO:0000256" key="7">
    <source>
        <dbReference type="SAM" id="MobiDB-lite"/>
    </source>
</evidence>
<organism evidence="9 10">
    <name type="scientific">Homarus americanus</name>
    <name type="common">American lobster</name>
    <dbReference type="NCBI Taxonomy" id="6706"/>
    <lineage>
        <taxon>Eukaryota</taxon>
        <taxon>Metazoa</taxon>
        <taxon>Ecdysozoa</taxon>
        <taxon>Arthropoda</taxon>
        <taxon>Crustacea</taxon>
        <taxon>Multicrustacea</taxon>
        <taxon>Malacostraca</taxon>
        <taxon>Eumalacostraca</taxon>
        <taxon>Eucarida</taxon>
        <taxon>Decapoda</taxon>
        <taxon>Pleocyemata</taxon>
        <taxon>Astacidea</taxon>
        <taxon>Nephropoidea</taxon>
        <taxon>Nephropidae</taxon>
        <taxon>Homarus</taxon>
    </lineage>
</organism>
<feature type="region of interest" description="Disordered" evidence="7">
    <location>
        <begin position="416"/>
        <end position="453"/>
    </location>
</feature>
<comment type="subcellular location">
    <subcellularLocation>
        <location evidence="1">Cytoplasm</location>
    </subcellularLocation>
</comment>
<evidence type="ECO:0000256" key="3">
    <source>
        <dbReference type="ARBA" id="ARBA00022722"/>
    </source>
</evidence>
<dbReference type="FunFam" id="3.30.420.10:FF:000034">
    <property type="entry name" value="3'-5' exoribonuclease 1"/>
    <property type="match status" value="1"/>
</dbReference>
<dbReference type="GO" id="GO:0005737">
    <property type="term" value="C:cytoplasm"/>
    <property type="evidence" value="ECO:0007669"/>
    <property type="project" value="UniProtKB-SubCell"/>
</dbReference>
<reference evidence="9" key="1">
    <citation type="journal article" date="2021" name="Sci. Adv.">
        <title>The American lobster genome reveals insights on longevity, neural, and immune adaptations.</title>
        <authorList>
            <person name="Polinski J.M."/>
            <person name="Zimin A.V."/>
            <person name="Clark K.F."/>
            <person name="Kohn A.B."/>
            <person name="Sadowski N."/>
            <person name="Timp W."/>
            <person name="Ptitsyn A."/>
            <person name="Khanna P."/>
            <person name="Romanova D.Y."/>
            <person name="Williams P."/>
            <person name="Greenwood S.J."/>
            <person name="Moroz L.L."/>
            <person name="Walt D.R."/>
            <person name="Bodnar A.G."/>
        </authorList>
    </citation>
    <scope>NUCLEOTIDE SEQUENCE</scope>
    <source>
        <strain evidence="9">GMGI-L3</strain>
    </source>
</reference>
<keyword evidence="3" id="KW-0540">Nuclease</keyword>